<evidence type="ECO:0000313" key="7">
    <source>
        <dbReference type="Proteomes" id="UP000184442"/>
    </source>
</evidence>
<dbReference type="PROSITE" id="PS51257">
    <property type="entry name" value="PROKAR_LIPOPROTEIN"/>
    <property type="match status" value="1"/>
</dbReference>
<protein>
    <submittedName>
        <fullName evidence="6">NitT/TauT family transport system substrate-binding protein</fullName>
    </submittedName>
</protein>
<dbReference type="PANTHER" id="PTHR30024">
    <property type="entry name" value="ALIPHATIC SULFONATES-BINDING PROTEIN-RELATED"/>
    <property type="match status" value="1"/>
</dbReference>
<feature type="domain" description="SsuA/THI5-like" evidence="5">
    <location>
        <begin position="57"/>
        <end position="273"/>
    </location>
</feature>
<feature type="chain" id="PRO_5039208038" evidence="4">
    <location>
        <begin position="26"/>
        <end position="349"/>
    </location>
</feature>
<sequence>MSKKLVSILIILSIALMGLTGCSNTTPSVTDNDISSTTPESKELHKVVVSEFRGLNWMSAYVADLLGYFEEEGLDVEFAIYKDGPIAFQGMHAGDSDFCLLSAEPVLRAYDEGMESYLILTNTKNRTYAFATRPDIKEMKDLKGKTVFAGMPGSAPYSFVLSLLKEAGLSENDVSFINLEYGAAIVALAQGQADGIFFDIYNKKTLVDAVPGVNILVDATIPETHKKLYGTELCETTIVTCTKKFADENPEIVQKFTNASVRALKWINEHNEEEIAQLVLPMFEGMTKEELVQNLETIKTSFSSTGEIHPEGYQTVENFCYEQGLIKKRIGYDSIVASQFVKKALETIK</sequence>
<dbReference type="Proteomes" id="UP000184442">
    <property type="component" value="Unassembled WGS sequence"/>
</dbReference>
<keyword evidence="3 4" id="KW-0732">Signal</keyword>
<dbReference type="RefSeq" id="WP_073025119.1">
    <property type="nucleotide sequence ID" value="NZ_FQZS01000006.1"/>
</dbReference>
<feature type="signal peptide" evidence="4">
    <location>
        <begin position="1"/>
        <end position="25"/>
    </location>
</feature>
<accession>A0A1M6D2H7</accession>
<comment type="subcellular location">
    <subcellularLocation>
        <location evidence="1">Periplasm</location>
    </subcellularLocation>
</comment>
<evidence type="ECO:0000256" key="4">
    <source>
        <dbReference type="SAM" id="SignalP"/>
    </source>
</evidence>
<organism evidence="6 7">
    <name type="scientific">Lutispora thermophila DSM 19022</name>
    <dbReference type="NCBI Taxonomy" id="1122184"/>
    <lineage>
        <taxon>Bacteria</taxon>
        <taxon>Bacillati</taxon>
        <taxon>Bacillota</taxon>
        <taxon>Clostridia</taxon>
        <taxon>Lutisporales</taxon>
        <taxon>Lutisporaceae</taxon>
        <taxon>Lutispora</taxon>
    </lineage>
</organism>
<reference evidence="6 7" key="1">
    <citation type="submission" date="2016-11" db="EMBL/GenBank/DDBJ databases">
        <authorList>
            <person name="Jaros S."/>
            <person name="Januszkiewicz K."/>
            <person name="Wedrychowicz H."/>
        </authorList>
    </citation>
    <scope>NUCLEOTIDE SEQUENCE [LARGE SCALE GENOMIC DNA]</scope>
    <source>
        <strain evidence="6 7">DSM 19022</strain>
    </source>
</reference>
<dbReference type="STRING" id="1122184.SAMN02745176_00982"/>
<comment type="similarity">
    <text evidence="2">Belongs to the bacterial solute-binding protein SsuA/TauA family.</text>
</comment>
<evidence type="ECO:0000256" key="2">
    <source>
        <dbReference type="ARBA" id="ARBA00010742"/>
    </source>
</evidence>
<evidence type="ECO:0000259" key="5">
    <source>
        <dbReference type="Pfam" id="PF09084"/>
    </source>
</evidence>
<evidence type="ECO:0000256" key="3">
    <source>
        <dbReference type="ARBA" id="ARBA00022729"/>
    </source>
</evidence>
<dbReference type="PANTHER" id="PTHR30024:SF47">
    <property type="entry name" value="TAURINE-BINDING PERIPLASMIC PROTEIN"/>
    <property type="match status" value="1"/>
</dbReference>
<gene>
    <name evidence="6" type="ORF">SAMN02745176_00982</name>
</gene>
<dbReference type="Gene3D" id="3.40.190.10">
    <property type="entry name" value="Periplasmic binding protein-like II"/>
    <property type="match status" value="2"/>
</dbReference>
<dbReference type="EMBL" id="FQZS01000006">
    <property type="protein sequence ID" value="SHI67495.1"/>
    <property type="molecule type" value="Genomic_DNA"/>
</dbReference>
<dbReference type="GO" id="GO:0042597">
    <property type="term" value="C:periplasmic space"/>
    <property type="evidence" value="ECO:0007669"/>
    <property type="project" value="UniProtKB-SubCell"/>
</dbReference>
<name>A0A1M6D2H7_9FIRM</name>
<dbReference type="AlphaFoldDB" id="A0A1M6D2H7"/>
<evidence type="ECO:0000313" key="6">
    <source>
        <dbReference type="EMBL" id="SHI67495.1"/>
    </source>
</evidence>
<evidence type="ECO:0000256" key="1">
    <source>
        <dbReference type="ARBA" id="ARBA00004418"/>
    </source>
</evidence>
<proteinExistence type="inferred from homology"/>
<dbReference type="InterPro" id="IPR015168">
    <property type="entry name" value="SsuA/THI5"/>
</dbReference>
<dbReference type="Pfam" id="PF09084">
    <property type="entry name" value="NMT1"/>
    <property type="match status" value="1"/>
</dbReference>
<keyword evidence="7" id="KW-1185">Reference proteome</keyword>
<dbReference type="SUPFAM" id="SSF53850">
    <property type="entry name" value="Periplasmic binding protein-like II"/>
    <property type="match status" value="1"/>
</dbReference>